<dbReference type="Pfam" id="PF00583">
    <property type="entry name" value="Acetyltransf_1"/>
    <property type="match status" value="1"/>
</dbReference>
<keyword evidence="4" id="KW-1185">Reference proteome</keyword>
<comment type="caution">
    <text evidence="3">The sequence shown here is derived from an EMBL/GenBank/DDBJ whole genome shotgun (WGS) entry which is preliminary data.</text>
</comment>
<proteinExistence type="predicted"/>
<dbReference type="Gene3D" id="3.40.630.30">
    <property type="match status" value="1"/>
</dbReference>
<dbReference type="GO" id="GO:0016746">
    <property type="term" value="F:acyltransferase activity"/>
    <property type="evidence" value="ECO:0007669"/>
    <property type="project" value="UniProtKB-KW"/>
</dbReference>
<evidence type="ECO:0000259" key="2">
    <source>
        <dbReference type="PROSITE" id="PS51186"/>
    </source>
</evidence>
<keyword evidence="3" id="KW-0012">Acyltransferase</keyword>
<evidence type="ECO:0000256" key="1">
    <source>
        <dbReference type="SAM" id="MobiDB-lite"/>
    </source>
</evidence>
<sequence>MDSSQATPEPVKQPVTLRAGNDELRPTFERLWQLYWHDLSEFRGVVPRPDGTYRSDRLASYFGEPDHHAHLIHHGRDLAGFVLTRRLSEGARSVYAFFVVRALRRRGVGHRAAREMLRLCPGPWAIAFQEENPKAARFWRQLATDAVGAAWREERRPVPPPAPKHLPDDVWILLDTSAAGGPGRNSQSVPGAAQG</sequence>
<keyword evidence="3" id="KW-0808">Transferase</keyword>
<feature type="region of interest" description="Disordered" evidence="1">
    <location>
        <begin position="176"/>
        <end position="195"/>
    </location>
</feature>
<evidence type="ECO:0000313" key="4">
    <source>
        <dbReference type="Proteomes" id="UP001167160"/>
    </source>
</evidence>
<organism evidence="3 4">
    <name type="scientific">Streptomyces meridianus</name>
    <dbReference type="NCBI Taxonomy" id="2938945"/>
    <lineage>
        <taxon>Bacteria</taxon>
        <taxon>Bacillati</taxon>
        <taxon>Actinomycetota</taxon>
        <taxon>Actinomycetes</taxon>
        <taxon>Kitasatosporales</taxon>
        <taxon>Streptomycetaceae</taxon>
        <taxon>Streptomyces</taxon>
    </lineage>
</organism>
<name>A0ABT0X7M9_9ACTN</name>
<dbReference type="Proteomes" id="UP001167160">
    <property type="component" value="Unassembled WGS sequence"/>
</dbReference>
<dbReference type="SUPFAM" id="SSF55729">
    <property type="entry name" value="Acyl-CoA N-acyltransferases (Nat)"/>
    <property type="match status" value="1"/>
</dbReference>
<dbReference type="EMBL" id="JAMQGM010000023">
    <property type="protein sequence ID" value="MCM2577953.1"/>
    <property type="molecule type" value="Genomic_DNA"/>
</dbReference>
<dbReference type="PROSITE" id="PS51186">
    <property type="entry name" value="GNAT"/>
    <property type="match status" value="1"/>
</dbReference>
<gene>
    <name evidence="3" type="ORF">M1E25_11385</name>
</gene>
<dbReference type="InterPro" id="IPR016181">
    <property type="entry name" value="Acyl_CoA_acyltransferase"/>
</dbReference>
<dbReference type="EC" id="2.3.1.-" evidence="3"/>
<feature type="domain" description="N-acetyltransferase" evidence="2">
    <location>
        <begin position="29"/>
        <end position="177"/>
    </location>
</feature>
<reference evidence="3" key="1">
    <citation type="journal article" date="2023" name="Int. J. Syst. Evol. Microbiol.">
        <title>Streptomyces meridianus sp. nov. isolated from brackish water of the Tagus estuary in Alcochete, Portugal.</title>
        <authorList>
            <person name="Santos J.D.N."/>
            <person name="Klimek D."/>
            <person name="Calusinska M."/>
            <person name="Lobo Da Cunha A."/>
            <person name="Catita J."/>
            <person name="Goncalves H."/>
            <person name="Gonzalez I."/>
            <person name="Reyes F."/>
            <person name="Lage O.M."/>
        </authorList>
    </citation>
    <scope>NUCLEOTIDE SEQUENCE</scope>
    <source>
        <strain evidence="3">MTZ3.1</strain>
    </source>
</reference>
<accession>A0ABT0X7M9</accession>
<protein>
    <submittedName>
        <fullName evidence="3">GNAT family N-acetyltransferase</fullName>
        <ecNumber evidence="3">2.3.1.-</ecNumber>
    </submittedName>
</protein>
<dbReference type="InterPro" id="IPR000182">
    <property type="entry name" value="GNAT_dom"/>
</dbReference>
<evidence type="ECO:0000313" key="3">
    <source>
        <dbReference type="EMBL" id="MCM2577953.1"/>
    </source>
</evidence>
<dbReference type="RefSeq" id="WP_251413539.1">
    <property type="nucleotide sequence ID" value="NZ_JAMQGM010000023.1"/>
</dbReference>